<evidence type="ECO:0000256" key="1">
    <source>
        <dbReference type="SAM" id="SignalP"/>
    </source>
</evidence>
<sequence>MSHNMYFNITILSLLQSLLACLISSVLIISPSCFPDPAHCSCKPSDHGHMLLAWTMVFDVNARFHIRILSCVTRSMQNKCCCIFQISPAAQPPCT</sequence>
<keyword evidence="1" id="KW-0732">Signal</keyword>
<accession>A0A1Y1YF95</accession>
<protein>
    <recommendedName>
        <fullName evidence="4">Secreted protein</fullName>
    </recommendedName>
</protein>
<dbReference type="Proteomes" id="UP000193498">
    <property type="component" value="Unassembled WGS sequence"/>
</dbReference>
<dbReference type="InParanoid" id="A0A1Y1YF95"/>
<evidence type="ECO:0000313" key="2">
    <source>
        <dbReference type="EMBL" id="ORX96628.1"/>
    </source>
</evidence>
<feature type="signal peptide" evidence="1">
    <location>
        <begin position="1"/>
        <end position="20"/>
    </location>
</feature>
<evidence type="ECO:0008006" key="4">
    <source>
        <dbReference type="Google" id="ProtNLM"/>
    </source>
</evidence>
<name>A0A1Y1YF95_9FUNG</name>
<evidence type="ECO:0000313" key="3">
    <source>
        <dbReference type="Proteomes" id="UP000193498"/>
    </source>
</evidence>
<proteinExistence type="predicted"/>
<reference evidence="2 3" key="1">
    <citation type="submission" date="2016-07" db="EMBL/GenBank/DDBJ databases">
        <title>Pervasive Adenine N6-methylation of Active Genes in Fungi.</title>
        <authorList>
            <consortium name="DOE Joint Genome Institute"/>
            <person name="Mondo S.J."/>
            <person name="Dannebaum R.O."/>
            <person name="Kuo R.C."/>
            <person name="Labutti K."/>
            <person name="Haridas S."/>
            <person name="Kuo A."/>
            <person name="Salamov A."/>
            <person name="Ahrendt S.R."/>
            <person name="Lipzen A."/>
            <person name="Sullivan W."/>
            <person name="Andreopoulos W.B."/>
            <person name="Clum A."/>
            <person name="Lindquist E."/>
            <person name="Daum C."/>
            <person name="Ramamoorthy G.K."/>
            <person name="Gryganskyi A."/>
            <person name="Culley D."/>
            <person name="Magnuson J.K."/>
            <person name="James T.Y."/>
            <person name="O'Malley M.A."/>
            <person name="Stajich J.E."/>
            <person name="Spatafora J.W."/>
            <person name="Visel A."/>
            <person name="Grigoriev I.V."/>
        </authorList>
    </citation>
    <scope>NUCLEOTIDE SEQUENCE [LARGE SCALE GENOMIC DNA]</scope>
    <source>
        <strain evidence="2 3">CBS 931.73</strain>
    </source>
</reference>
<gene>
    <name evidence="2" type="ORF">K493DRAFT_18924</name>
</gene>
<keyword evidence="3" id="KW-1185">Reference proteome</keyword>
<dbReference type="EMBL" id="MCFE01000150">
    <property type="protein sequence ID" value="ORX96628.1"/>
    <property type="molecule type" value="Genomic_DNA"/>
</dbReference>
<comment type="caution">
    <text evidence="2">The sequence shown here is derived from an EMBL/GenBank/DDBJ whole genome shotgun (WGS) entry which is preliminary data.</text>
</comment>
<feature type="chain" id="PRO_5012824493" description="Secreted protein" evidence="1">
    <location>
        <begin position="21"/>
        <end position="95"/>
    </location>
</feature>
<organism evidence="2 3">
    <name type="scientific">Basidiobolus meristosporus CBS 931.73</name>
    <dbReference type="NCBI Taxonomy" id="1314790"/>
    <lineage>
        <taxon>Eukaryota</taxon>
        <taxon>Fungi</taxon>
        <taxon>Fungi incertae sedis</taxon>
        <taxon>Zoopagomycota</taxon>
        <taxon>Entomophthoromycotina</taxon>
        <taxon>Basidiobolomycetes</taxon>
        <taxon>Basidiobolales</taxon>
        <taxon>Basidiobolaceae</taxon>
        <taxon>Basidiobolus</taxon>
    </lineage>
</organism>
<dbReference type="AlphaFoldDB" id="A0A1Y1YF95"/>